<keyword evidence="1" id="KW-1133">Transmembrane helix</keyword>
<feature type="transmembrane region" description="Helical" evidence="1">
    <location>
        <begin position="204"/>
        <end position="226"/>
    </location>
</feature>
<feature type="transmembrane region" description="Helical" evidence="1">
    <location>
        <begin position="378"/>
        <end position="397"/>
    </location>
</feature>
<dbReference type="AlphaFoldDB" id="A0AAU9Q057"/>
<gene>
    <name evidence="2" type="ORF">THF1D04_10583</name>
</gene>
<evidence type="ECO:0000313" key="3">
    <source>
        <dbReference type="Proteomes" id="UP001295420"/>
    </source>
</evidence>
<feature type="transmembrane region" description="Helical" evidence="1">
    <location>
        <begin position="77"/>
        <end position="98"/>
    </location>
</feature>
<dbReference type="RefSeq" id="WP_005442946.1">
    <property type="nucleotide sequence ID" value="NZ_BBPJ01000002.1"/>
</dbReference>
<feature type="transmembrane region" description="Helical" evidence="1">
    <location>
        <begin position="273"/>
        <end position="290"/>
    </location>
</feature>
<accession>A0AAU9Q057</accession>
<feature type="transmembrane region" description="Helical" evidence="1">
    <location>
        <begin position="119"/>
        <end position="147"/>
    </location>
</feature>
<feature type="transmembrane region" description="Helical" evidence="1">
    <location>
        <begin position="31"/>
        <end position="57"/>
    </location>
</feature>
<dbReference type="EMBL" id="CAKMTQ010000001">
    <property type="protein sequence ID" value="CAH1521003.1"/>
    <property type="molecule type" value="Genomic_DNA"/>
</dbReference>
<keyword evidence="1" id="KW-0472">Membrane</keyword>
<reference evidence="2" key="1">
    <citation type="submission" date="2022-01" db="EMBL/GenBank/DDBJ databases">
        <authorList>
            <person name="Lagorce A."/>
        </authorList>
    </citation>
    <scope>NUCLEOTIDE SEQUENCE</scope>
    <source>
        <strain evidence="2">Th15_F1_D04</strain>
    </source>
</reference>
<evidence type="ECO:0000313" key="2">
    <source>
        <dbReference type="EMBL" id="CAH1521003.1"/>
    </source>
</evidence>
<feature type="transmembrane region" description="Helical" evidence="1">
    <location>
        <begin position="431"/>
        <end position="450"/>
    </location>
</feature>
<name>A0AAU9Q057_9VIBR</name>
<organism evidence="2 3">
    <name type="scientific">Vibrio owensii</name>
    <dbReference type="NCBI Taxonomy" id="696485"/>
    <lineage>
        <taxon>Bacteria</taxon>
        <taxon>Pseudomonadati</taxon>
        <taxon>Pseudomonadota</taxon>
        <taxon>Gammaproteobacteria</taxon>
        <taxon>Vibrionales</taxon>
        <taxon>Vibrionaceae</taxon>
        <taxon>Vibrio</taxon>
    </lineage>
</organism>
<protein>
    <recommendedName>
        <fullName evidence="4">Transporter</fullName>
    </recommendedName>
</protein>
<feature type="transmembrane region" description="Helical" evidence="1">
    <location>
        <begin position="310"/>
        <end position="330"/>
    </location>
</feature>
<evidence type="ECO:0000256" key="1">
    <source>
        <dbReference type="SAM" id="Phobius"/>
    </source>
</evidence>
<comment type="caution">
    <text evidence="2">The sequence shown here is derived from an EMBL/GenBank/DDBJ whole genome shotgun (WGS) entry which is preliminary data.</text>
</comment>
<feature type="transmembrane region" description="Helical" evidence="1">
    <location>
        <begin position="180"/>
        <end position="198"/>
    </location>
</feature>
<feature type="transmembrane region" description="Helical" evidence="1">
    <location>
        <begin position="153"/>
        <end position="173"/>
    </location>
</feature>
<feature type="transmembrane region" description="Helical" evidence="1">
    <location>
        <begin position="350"/>
        <end position="366"/>
    </location>
</feature>
<feature type="transmembrane region" description="Helical" evidence="1">
    <location>
        <begin position="6"/>
        <end position="24"/>
    </location>
</feature>
<evidence type="ECO:0008006" key="4">
    <source>
        <dbReference type="Google" id="ProtNLM"/>
    </source>
</evidence>
<feature type="transmembrane region" description="Helical" evidence="1">
    <location>
        <begin position="247"/>
        <end position="267"/>
    </location>
</feature>
<sequence>MTNIEILRLLLISGVLIFFVYAMITKRISTLIALPIMGVLTAVIASVGELPLLGLFAHENANGEEVQGIMNSVLGDGARMMASTIAATIFGGAFAVLLRRVGIAEAIIKKAAELAGDRVRVIAFIFYVATMVIFSAIGGLGAVILIGSVALPIMMTAGISGVVSGAIILLGLTTGGVMNPAGFAFFATILEPVIEGGYEAAYEIVARMAITLFIISFLVSVVYIMLNVKNNQRSAWHARKTQSAYELSNWALIAPIIPVLLVLSSIYVMPQVITAELAIIAGIIYTVYVCKIKDKVNAIAQSFVQGTQEVAGAIVLLIGLGILIRGVQFYTVTPVIAPAIEMLVSMLQSPMTYVIGFTLATPLVLYRGPLNSWGIGGSLPAIFATAGFSPIAVVWVLRSTGMMQGFGDPTNSQNIWIADFVQVDPNDITKSLFWVGLIITFIALGYAILVDQIPLI</sequence>
<keyword evidence="1" id="KW-0812">Transmembrane</keyword>
<dbReference type="Proteomes" id="UP001295420">
    <property type="component" value="Unassembled WGS sequence"/>
</dbReference>
<proteinExistence type="predicted"/>
<dbReference type="GeneID" id="93897692"/>